<dbReference type="RefSeq" id="WP_249305809.1">
    <property type="nucleotide sequence ID" value="NZ_JACRSW010000040.1"/>
</dbReference>
<accession>A0ABR7MX56</accession>
<sequence>MEINETEDSTENVLSRMENSLNALEQMSLDSINITDKLVNGISDLQKCIEELRESPQQDKELIYEMIVELLQELLDTAFTVNNVSHELETEMVLQRDMVDNVRQIVDYLYGMQKKFEDPDCFLE</sequence>
<keyword evidence="2" id="KW-1185">Reference proteome</keyword>
<dbReference type="EMBL" id="JACRSW010000040">
    <property type="protein sequence ID" value="MBC8558385.1"/>
    <property type="molecule type" value="Genomic_DNA"/>
</dbReference>
<name>A0ABR7MX56_9FIRM</name>
<protein>
    <submittedName>
        <fullName evidence="1">Uncharacterized protein</fullName>
    </submittedName>
</protein>
<reference evidence="1 2" key="1">
    <citation type="submission" date="2020-08" db="EMBL/GenBank/DDBJ databases">
        <title>Genome public.</title>
        <authorList>
            <person name="Liu C."/>
            <person name="Sun Q."/>
        </authorList>
    </citation>
    <scope>NUCLEOTIDE SEQUENCE [LARGE SCALE GENOMIC DNA]</scope>
    <source>
        <strain evidence="1 2">BX3</strain>
    </source>
</reference>
<evidence type="ECO:0000313" key="1">
    <source>
        <dbReference type="EMBL" id="MBC8558385.1"/>
    </source>
</evidence>
<organism evidence="1 2">
    <name type="scientific">Jutongia hominis</name>
    <dbReference type="NCBI Taxonomy" id="2763664"/>
    <lineage>
        <taxon>Bacteria</taxon>
        <taxon>Bacillati</taxon>
        <taxon>Bacillota</taxon>
        <taxon>Clostridia</taxon>
        <taxon>Lachnospirales</taxon>
        <taxon>Lachnospiraceae</taxon>
        <taxon>Jutongia</taxon>
    </lineage>
</organism>
<evidence type="ECO:0000313" key="2">
    <source>
        <dbReference type="Proteomes" id="UP000637513"/>
    </source>
</evidence>
<dbReference type="Proteomes" id="UP000637513">
    <property type="component" value="Unassembled WGS sequence"/>
</dbReference>
<proteinExistence type="predicted"/>
<comment type="caution">
    <text evidence="1">The sequence shown here is derived from an EMBL/GenBank/DDBJ whole genome shotgun (WGS) entry which is preliminary data.</text>
</comment>
<gene>
    <name evidence="1" type="ORF">H8700_11830</name>
</gene>